<accession>A0AAU9IWB6</accession>
<evidence type="ECO:0000259" key="13">
    <source>
        <dbReference type="PROSITE" id="PS50016"/>
    </source>
</evidence>
<feature type="domain" description="Post-SET" evidence="15">
    <location>
        <begin position="295"/>
        <end position="311"/>
    </location>
</feature>
<proteinExistence type="predicted"/>
<dbReference type="InterPro" id="IPR001965">
    <property type="entry name" value="Znf_PHD"/>
</dbReference>
<keyword evidence="18" id="KW-1185">Reference proteome</keyword>
<dbReference type="InterPro" id="IPR006560">
    <property type="entry name" value="AWS_dom"/>
</dbReference>
<dbReference type="GO" id="GO:0005694">
    <property type="term" value="C:chromosome"/>
    <property type="evidence" value="ECO:0007669"/>
    <property type="project" value="UniProtKB-SubCell"/>
</dbReference>
<evidence type="ECO:0000256" key="10">
    <source>
        <dbReference type="ARBA" id="ARBA00022853"/>
    </source>
</evidence>
<keyword evidence="6" id="KW-0949">S-adenosyl-L-methionine</keyword>
<evidence type="ECO:0000313" key="17">
    <source>
        <dbReference type="EMBL" id="CAG9317409.1"/>
    </source>
</evidence>
<keyword evidence="9" id="KW-0862">Zinc</keyword>
<dbReference type="PROSITE" id="PS50280">
    <property type="entry name" value="SET"/>
    <property type="match status" value="1"/>
</dbReference>
<dbReference type="Pfam" id="PF00856">
    <property type="entry name" value="SET"/>
    <property type="match status" value="1"/>
</dbReference>
<evidence type="ECO:0000256" key="12">
    <source>
        <dbReference type="PROSITE-ProRule" id="PRU00146"/>
    </source>
</evidence>
<dbReference type="SMART" id="SM00317">
    <property type="entry name" value="SET"/>
    <property type="match status" value="1"/>
</dbReference>
<reference evidence="17" key="1">
    <citation type="submission" date="2021-09" db="EMBL/GenBank/DDBJ databases">
        <authorList>
            <consortium name="AG Swart"/>
            <person name="Singh M."/>
            <person name="Singh A."/>
            <person name="Seah K."/>
            <person name="Emmerich C."/>
        </authorList>
    </citation>
    <scope>NUCLEOTIDE SEQUENCE</scope>
    <source>
        <strain evidence="17">ATCC30299</strain>
    </source>
</reference>
<dbReference type="InterPro" id="IPR050777">
    <property type="entry name" value="SET2_Histone-Lys_MeTrsfase"/>
</dbReference>
<dbReference type="Gene3D" id="2.170.270.10">
    <property type="entry name" value="SET domain"/>
    <property type="match status" value="1"/>
</dbReference>
<dbReference type="Proteomes" id="UP001162131">
    <property type="component" value="Unassembled WGS sequence"/>
</dbReference>
<organism evidence="17 18">
    <name type="scientific">Blepharisma stoltei</name>
    <dbReference type="NCBI Taxonomy" id="1481888"/>
    <lineage>
        <taxon>Eukaryota</taxon>
        <taxon>Sar</taxon>
        <taxon>Alveolata</taxon>
        <taxon>Ciliophora</taxon>
        <taxon>Postciliodesmatophora</taxon>
        <taxon>Heterotrichea</taxon>
        <taxon>Heterotrichida</taxon>
        <taxon>Blepharismidae</taxon>
        <taxon>Blepharisma</taxon>
    </lineage>
</organism>
<evidence type="ECO:0000259" key="14">
    <source>
        <dbReference type="PROSITE" id="PS50280"/>
    </source>
</evidence>
<evidence type="ECO:0000256" key="4">
    <source>
        <dbReference type="ARBA" id="ARBA00022603"/>
    </source>
</evidence>
<dbReference type="SMART" id="SM00570">
    <property type="entry name" value="AWS"/>
    <property type="match status" value="1"/>
</dbReference>
<comment type="subcellular location">
    <subcellularLocation>
        <location evidence="2">Chromosome</location>
    </subcellularLocation>
    <subcellularLocation>
        <location evidence="1">Nucleus</location>
    </subcellularLocation>
</comment>
<evidence type="ECO:0000259" key="15">
    <source>
        <dbReference type="PROSITE" id="PS50868"/>
    </source>
</evidence>
<feature type="domain" description="PHD-type" evidence="13">
    <location>
        <begin position="329"/>
        <end position="380"/>
    </location>
</feature>
<dbReference type="InterPro" id="IPR019787">
    <property type="entry name" value="Znf_PHD-finger"/>
</dbReference>
<dbReference type="GO" id="GO:0005634">
    <property type="term" value="C:nucleus"/>
    <property type="evidence" value="ECO:0007669"/>
    <property type="project" value="UniProtKB-SubCell"/>
</dbReference>
<evidence type="ECO:0000256" key="3">
    <source>
        <dbReference type="ARBA" id="ARBA00022454"/>
    </source>
</evidence>
<evidence type="ECO:0000256" key="7">
    <source>
        <dbReference type="ARBA" id="ARBA00022723"/>
    </source>
</evidence>
<evidence type="ECO:0000259" key="16">
    <source>
        <dbReference type="PROSITE" id="PS51215"/>
    </source>
</evidence>
<dbReference type="Pfam" id="PF00628">
    <property type="entry name" value="PHD"/>
    <property type="match status" value="1"/>
</dbReference>
<evidence type="ECO:0000256" key="9">
    <source>
        <dbReference type="ARBA" id="ARBA00022833"/>
    </source>
</evidence>
<dbReference type="SUPFAM" id="SSF82199">
    <property type="entry name" value="SET domain"/>
    <property type="match status" value="1"/>
</dbReference>
<dbReference type="SUPFAM" id="SSF57903">
    <property type="entry name" value="FYVE/PHD zinc finger"/>
    <property type="match status" value="1"/>
</dbReference>
<dbReference type="PROSITE" id="PS51215">
    <property type="entry name" value="AWS"/>
    <property type="match status" value="1"/>
</dbReference>
<sequence>MSKPLHYYQGDNTFYPSGQERDVTSMSFRQQIIYLMQQTRDEQPRSQRISLEEDVDELNEYLLQEKIRNTLPSPSKQALRNKYIEEACKVFKLIKKSVYAERKPIKLGSNEIMVCTCKQPYRIPEGKHAGKLTIACGRTCLNRVISTECYLGSCPLGELCTNRRFQLQQHAQVYPIKTENRGWGLAAGQFIKKGTFVIQYLGEIYSIDSPIGIKRLEKYRGKECTYLMSTSHNEVIDPTKKGNLARFINHSCEPNCETQKWNVLGEICVGIFAKRDIYEDEELTFDYRFDTHKTSLTKCLCGAAKCRKYLGLIPSDYQSSEDWLKRLDKMKCSICKKSSEEDEYLVLCDGCNKGWHIYCLKPPLEEIPSGEWMCQKCTLKHKPKGEKKPKKEKSPELIEDLIKKIEPPQEILMMVEKRTLDALRNHLDDILEKDVKLFWGKCNDQGQYEVTIRGANSQYVEMFIEQLSQEVKPEVQVPDEITEIELKVEALYLKKLVKSFSNMQHKGNISYDQTLLTDDIYPLDKLTSIYISGHRQSIEGFAEEILNILDTFQTSTIYFSITEASILMRNIINFKNLLHPAEIRVSKEQVTNESPHPFYFYSRLERKVVLIGTEKEIDEACRVITAWFNQQLKGEQEHSFNFILPVKVCKYLNRYKMDIIKELNQMHAFVIPLIKFFEPLPPRKYLTVYIVGTWKQIIAAKIKIIEIADNYTENNEINKFFSFVTAQMFRHIIKNTAKFIHAMEKRFFSRNAQELEVWKYCPQRHYILGFWDVYSAELLCGEQGNEKIESFRSQVLSHLLEDADTLINLLRLSGSESQMQYLIETRWKITLEEALQFGINFFTSFNKKFEGNGKMGYVNNSLEELKNQLIDMSEDEQWEENDRFKIIDKAMREIDQDISFKSFTALPTSYGVDYDNSAPSPDVESRLSNFFTSLQQRKFIMGDENPYPQIIEPTLVNPEVRDNADIVVGCSKHSRNFLYVVFPEKARTLGIQNLR</sequence>
<dbReference type="EMBL" id="CAJZBQ010000018">
    <property type="protein sequence ID" value="CAG9317409.1"/>
    <property type="molecule type" value="Genomic_DNA"/>
</dbReference>
<dbReference type="Gene3D" id="3.30.40.10">
    <property type="entry name" value="Zinc/RING finger domain, C3HC4 (zinc finger)"/>
    <property type="match status" value="1"/>
</dbReference>
<keyword evidence="11" id="KW-0539">Nucleus</keyword>
<evidence type="ECO:0000256" key="11">
    <source>
        <dbReference type="ARBA" id="ARBA00023242"/>
    </source>
</evidence>
<name>A0AAU9IWB6_9CILI</name>
<protein>
    <recommendedName>
        <fullName evidence="19">Histone-lysine N-methyltransferase</fullName>
    </recommendedName>
</protein>
<keyword evidence="4" id="KW-0489">Methyltransferase</keyword>
<evidence type="ECO:0000256" key="8">
    <source>
        <dbReference type="ARBA" id="ARBA00022771"/>
    </source>
</evidence>
<evidence type="ECO:0008006" key="19">
    <source>
        <dbReference type="Google" id="ProtNLM"/>
    </source>
</evidence>
<keyword evidence="5" id="KW-0808">Transferase</keyword>
<dbReference type="GO" id="GO:0032259">
    <property type="term" value="P:methylation"/>
    <property type="evidence" value="ECO:0007669"/>
    <property type="project" value="UniProtKB-KW"/>
</dbReference>
<keyword evidence="7" id="KW-0479">Metal-binding</keyword>
<dbReference type="PROSITE" id="PS50016">
    <property type="entry name" value="ZF_PHD_2"/>
    <property type="match status" value="1"/>
</dbReference>
<dbReference type="PANTHER" id="PTHR22884">
    <property type="entry name" value="SET DOMAIN PROTEINS"/>
    <property type="match status" value="1"/>
</dbReference>
<dbReference type="InterPro" id="IPR046341">
    <property type="entry name" value="SET_dom_sf"/>
</dbReference>
<dbReference type="InterPro" id="IPR003616">
    <property type="entry name" value="Post-SET_dom"/>
</dbReference>
<feature type="domain" description="SET" evidence="14">
    <location>
        <begin position="171"/>
        <end position="288"/>
    </location>
</feature>
<evidence type="ECO:0000256" key="5">
    <source>
        <dbReference type="ARBA" id="ARBA00022679"/>
    </source>
</evidence>
<evidence type="ECO:0000256" key="2">
    <source>
        <dbReference type="ARBA" id="ARBA00004286"/>
    </source>
</evidence>
<dbReference type="InterPro" id="IPR013083">
    <property type="entry name" value="Znf_RING/FYVE/PHD"/>
</dbReference>
<dbReference type="AlphaFoldDB" id="A0AAU9IWB6"/>
<keyword evidence="3" id="KW-0158">Chromosome</keyword>
<dbReference type="GO" id="GO:0042054">
    <property type="term" value="F:histone methyltransferase activity"/>
    <property type="evidence" value="ECO:0007669"/>
    <property type="project" value="InterPro"/>
</dbReference>
<keyword evidence="8 12" id="KW-0863">Zinc-finger</keyword>
<dbReference type="PROSITE" id="PS50868">
    <property type="entry name" value="POST_SET"/>
    <property type="match status" value="1"/>
</dbReference>
<comment type="caution">
    <text evidence="17">The sequence shown here is derived from an EMBL/GenBank/DDBJ whole genome shotgun (WGS) entry which is preliminary data.</text>
</comment>
<evidence type="ECO:0000256" key="1">
    <source>
        <dbReference type="ARBA" id="ARBA00004123"/>
    </source>
</evidence>
<dbReference type="InterPro" id="IPR011011">
    <property type="entry name" value="Znf_FYVE_PHD"/>
</dbReference>
<dbReference type="SMART" id="SM00249">
    <property type="entry name" value="PHD"/>
    <property type="match status" value="1"/>
</dbReference>
<evidence type="ECO:0000313" key="18">
    <source>
        <dbReference type="Proteomes" id="UP001162131"/>
    </source>
</evidence>
<dbReference type="InterPro" id="IPR001214">
    <property type="entry name" value="SET_dom"/>
</dbReference>
<feature type="domain" description="AWS" evidence="16">
    <location>
        <begin position="110"/>
        <end position="169"/>
    </location>
</feature>
<gene>
    <name evidence="17" type="ORF">BSTOLATCC_MIC18660</name>
</gene>
<dbReference type="Pfam" id="PF17907">
    <property type="entry name" value="AWS"/>
    <property type="match status" value="1"/>
</dbReference>
<dbReference type="GO" id="GO:0008270">
    <property type="term" value="F:zinc ion binding"/>
    <property type="evidence" value="ECO:0007669"/>
    <property type="project" value="UniProtKB-KW"/>
</dbReference>
<keyword evidence="10" id="KW-0156">Chromatin regulator</keyword>
<evidence type="ECO:0000256" key="6">
    <source>
        <dbReference type="ARBA" id="ARBA00022691"/>
    </source>
</evidence>